<name>A0ABW4AP98_9ACTN</name>
<dbReference type="InterPro" id="IPR032708">
    <property type="entry name" value="McjB_C"/>
</dbReference>
<proteinExistence type="predicted"/>
<comment type="caution">
    <text evidence="2">The sequence shown here is derived from an EMBL/GenBank/DDBJ whole genome shotgun (WGS) entry which is preliminary data.</text>
</comment>
<dbReference type="InterPro" id="IPR053521">
    <property type="entry name" value="McjB-like"/>
</dbReference>
<gene>
    <name evidence="2" type="ORF">ACFQ5G_41525</name>
</gene>
<reference evidence="3" key="1">
    <citation type="journal article" date="2019" name="Int. J. Syst. Evol. Microbiol.">
        <title>The Global Catalogue of Microorganisms (GCM) 10K type strain sequencing project: providing services to taxonomists for standard genome sequencing and annotation.</title>
        <authorList>
            <consortium name="The Broad Institute Genomics Platform"/>
            <consortium name="The Broad Institute Genome Sequencing Center for Infectious Disease"/>
            <person name="Wu L."/>
            <person name="Ma J."/>
        </authorList>
    </citation>
    <scope>NUCLEOTIDE SEQUENCE [LARGE SCALE GENOMIC DNA]</scope>
    <source>
        <strain evidence="3">CCM 7526</strain>
    </source>
</reference>
<dbReference type="NCBIfam" id="NF033537">
    <property type="entry name" value="lasso_biosyn_B2"/>
    <property type="match status" value="1"/>
</dbReference>
<dbReference type="Pfam" id="PF13471">
    <property type="entry name" value="Transglut_core3"/>
    <property type="match status" value="1"/>
</dbReference>
<evidence type="ECO:0000313" key="2">
    <source>
        <dbReference type="EMBL" id="MFD1371847.1"/>
    </source>
</evidence>
<accession>A0ABW4AP98</accession>
<sequence length="134" mass="14482">MTAPEPGPGRRIVVRTVIVAARVLSGRSPQRIHRVLTRLSRGARPATYREAALARSEVSLVDAYCGGPFGCLPRSIATAMLCRLRGGWPTWHTGPRAHPPFSAHAWVEVDGVAVDEPFPDGFHIPMLTVAAPRA</sequence>
<keyword evidence="3" id="KW-1185">Reference proteome</keyword>
<feature type="domain" description="Microcin J25-processing protein McjB C-terminal" evidence="1">
    <location>
        <begin position="18"/>
        <end position="117"/>
    </location>
</feature>
<dbReference type="EMBL" id="JBHTMK010000053">
    <property type="protein sequence ID" value="MFD1371847.1"/>
    <property type="molecule type" value="Genomic_DNA"/>
</dbReference>
<evidence type="ECO:0000313" key="3">
    <source>
        <dbReference type="Proteomes" id="UP001597183"/>
    </source>
</evidence>
<evidence type="ECO:0000259" key="1">
    <source>
        <dbReference type="Pfam" id="PF13471"/>
    </source>
</evidence>
<dbReference type="RefSeq" id="WP_317786954.1">
    <property type="nucleotide sequence ID" value="NZ_AP028461.1"/>
</dbReference>
<dbReference type="Proteomes" id="UP001597183">
    <property type="component" value="Unassembled WGS sequence"/>
</dbReference>
<organism evidence="2 3">
    <name type="scientific">Actinoplanes sichuanensis</name>
    <dbReference type="NCBI Taxonomy" id="512349"/>
    <lineage>
        <taxon>Bacteria</taxon>
        <taxon>Bacillati</taxon>
        <taxon>Actinomycetota</taxon>
        <taxon>Actinomycetes</taxon>
        <taxon>Micromonosporales</taxon>
        <taxon>Micromonosporaceae</taxon>
        <taxon>Actinoplanes</taxon>
    </lineage>
</organism>
<protein>
    <submittedName>
        <fullName evidence="2">Lasso peptide biosynthesis B2 protein</fullName>
    </submittedName>
</protein>